<dbReference type="PANTHER" id="PTHR42925">
    <property type="entry name" value="MULTIDRUG AND TOXIN EFFLUX PROTEIN MATE FAMILY"/>
    <property type="match status" value="1"/>
</dbReference>
<dbReference type="NCBIfam" id="TIGR00797">
    <property type="entry name" value="matE"/>
    <property type="match status" value="1"/>
</dbReference>
<feature type="transmembrane region" description="Helical" evidence="7">
    <location>
        <begin position="247"/>
        <end position="265"/>
    </location>
</feature>
<dbReference type="InterPro" id="IPR048279">
    <property type="entry name" value="MdtK-like"/>
</dbReference>
<keyword evidence="2" id="KW-0813">Transport</keyword>
<dbReference type="PANTHER" id="PTHR42925:SF2">
    <property type="entry name" value="NA+ DRIVEN MULTIDRUG EFFLUX PUMP"/>
    <property type="match status" value="1"/>
</dbReference>
<dbReference type="GO" id="GO:0005886">
    <property type="term" value="C:plasma membrane"/>
    <property type="evidence" value="ECO:0007669"/>
    <property type="project" value="UniProtKB-SubCell"/>
</dbReference>
<evidence type="ECO:0000313" key="9">
    <source>
        <dbReference type="Proteomes" id="UP000255423"/>
    </source>
</evidence>
<evidence type="ECO:0000256" key="2">
    <source>
        <dbReference type="ARBA" id="ARBA00022448"/>
    </source>
</evidence>
<dbReference type="Proteomes" id="UP000255423">
    <property type="component" value="Unassembled WGS sequence"/>
</dbReference>
<feature type="transmembrane region" description="Helical" evidence="7">
    <location>
        <begin position="158"/>
        <end position="178"/>
    </location>
</feature>
<evidence type="ECO:0000256" key="3">
    <source>
        <dbReference type="ARBA" id="ARBA00022475"/>
    </source>
</evidence>
<evidence type="ECO:0000256" key="1">
    <source>
        <dbReference type="ARBA" id="ARBA00004651"/>
    </source>
</evidence>
<name>A0A380RT89_FIBSU</name>
<feature type="transmembrane region" description="Helical" evidence="7">
    <location>
        <begin position="277"/>
        <end position="300"/>
    </location>
</feature>
<keyword evidence="5 7" id="KW-1133">Transmembrane helix</keyword>
<keyword evidence="4 7" id="KW-0812">Transmembrane</keyword>
<evidence type="ECO:0000256" key="4">
    <source>
        <dbReference type="ARBA" id="ARBA00022692"/>
    </source>
</evidence>
<feature type="transmembrane region" description="Helical" evidence="7">
    <location>
        <begin position="312"/>
        <end position="333"/>
    </location>
</feature>
<dbReference type="GO" id="GO:0042910">
    <property type="term" value="F:xenobiotic transmembrane transporter activity"/>
    <property type="evidence" value="ECO:0007669"/>
    <property type="project" value="InterPro"/>
</dbReference>
<feature type="transmembrane region" description="Helical" evidence="7">
    <location>
        <begin position="43"/>
        <end position="65"/>
    </location>
</feature>
<comment type="subcellular location">
    <subcellularLocation>
        <location evidence="1">Cell membrane</location>
        <topology evidence="1">Multi-pass membrane protein</topology>
    </subcellularLocation>
</comment>
<keyword evidence="6 7" id="KW-0472">Membrane</keyword>
<feature type="transmembrane region" description="Helical" evidence="7">
    <location>
        <begin position="89"/>
        <end position="110"/>
    </location>
</feature>
<feature type="transmembrane region" description="Helical" evidence="7">
    <location>
        <begin position="190"/>
        <end position="212"/>
    </location>
</feature>
<feature type="transmembrane region" description="Helical" evidence="7">
    <location>
        <begin position="130"/>
        <end position="151"/>
    </location>
</feature>
<dbReference type="CDD" id="cd13134">
    <property type="entry name" value="MATE_like_8"/>
    <property type="match status" value="1"/>
</dbReference>
<dbReference type="InterPro" id="IPR002528">
    <property type="entry name" value="MATE_fam"/>
</dbReference>
<evidence type="ECO:0000256" key="7">
    <source>
        <dbReference type="SAM" id="Phobius"/>
    </source>
</evidence>
<sequence>MKQVDVKDRSLISLSWPLILTFAVSMIQPMMDSWFLSRTSETAAAGVGAMLPILGALFTALHAFAQSGASIVSQYIGAKQNSHASSTQTMVLFGSILLGIALTLIIYPLSGNIPQWMGLTDEPAKYATQFLSVVSFGFAFRALQTILTALIATHGLTIWNFVGNTLTIATNAALNVVFLEGLFGLPKMGVHGVALATALSWLISSGILWLVLKFKVHHHSKIRDWKRTRVLLPDWIRIGLPAAAEPISFQLFQVFITAMVVYIGTTAMTARVFAGNFAALSVILGVGLGSGNQILVAHLVGAHDYVKANHRVHQTLAVGIISGFLLSVAVALLGEHLLRLYTDNPEVLRLGKICLWCDVAVQPFKAVNFIVTTSLRAAGDSKFPALVGSGMMWTLGLATSLILAFVVGLGLPGLWLGMAADEFYRSFANIWRWKSGRWKSKAVV</sequence>
<feature type="transmembrane region" description="Helical" evidence="7">
    <location>
        <begin position="391"/>
        <end position="416"/>
    </location>
</feature>
<dbReference type="GO" id="GO:0015297">
    <property type="term" value="F:antiporter activity"/>
    <property type="evidence" value="ECO:0007669"/>
    <property type="project" value="InterPro"/>
</dbReference>
<protein>
    <submittedName>
        <fullName evidence="8">Putative efflux protein, MATE family</fullName>
    </submittedName>
</protein>
<dbReference type="AlphaFoldDB" id="A0A380RT89"/>
<keyword evidence="3" id="KW-1003">Cell membrane</keyword>
<gene>
    <name evidence="8" type="ORF">SAMN05661053_0002</name>
</gene>
<dbReference type="InterPro" id="IPR047135">
    <property type="entry name" value="YsiQ"/>
</dbReference>
<evidence type="ECO:0000313" key="8">
    <source>
        <dbReference type="EMBL" id="SUQ18783.1"/>
    </source>
</evidence>
<accession>A0A380RT89</accession>
<evidence type="ECO:0000256" key="5">
    <source>
        <dbReference type="ARBA" id="ARBA00022989"/>
    </source>
</evidence>
<dbReference type="EMBL" id="UHJL01000001">
    <property type="protein sequence ID" value="SUQ18783.1"/>
    <property type="molecule type" value="Genomic_DNA"/>
</dbReference>
<proteinExistence type="predicted"/>
<reference evidence="8 9" key="1">
    <citation type="submission" date="2017-08" db="EMBL/GenBank/DDBJ databases">
        <authorList>
            <person name="de Groot N.N."/>
        </authorList>
    </citation>
    <scope>NUCLEOTIDE SEQUENCE [LARGE SCALE GENOMIC DNA]</scope>
    <source>
        <strain evidence="8 9">HM2</strain>
    </source>
</reference>
<evidence type="ECO:0000256" key="6">
    <source>
        <dbReference type="ARBA" id="ARBA00023136"/>
    </source>
</evidence>
<organism evidence="8 9">
    <name type="scientific">Fibrobacter succinogenes</name>
    <name type="common">Bacteroides succinogenes</name>
    <dbReference type="NCBI Taxonomy" id="833"/>
    <lineage>
        <taxon>Bacteria</taxon>
        <taxon>Pseudomonadati</taxon>
        <taxon>Fibrobacterota</taxon>
        <taxon>Fibrobacteria</taxon>
        <taxon>Fibrobacterales</taxon>
        <taxon>Fibrobacteraceae</taxon>
        <taxon>Fibrobacter</taxon>
    </lineage>
</organism>
<dbReference type="RefSeq" id="WP_109571644.1">
    <property type="nucleotide sequence ID" value="NZ_UHJL01000001.1"/>
</dbReference>
<dbReference type="PIRSF" id="PIRSF006603">
    <property type="entry name" value="DinF"/>
    <property type="match status" value="1"/>
</dbReference>
<feature type="transmembrane region" description="Helical" evidence="7">
    <location>
        <begin position="12"/>
        <end position="31"/>
    </location>
</feature>
<dbReference type="Pfam" id="PF01554">
    <property type="entry name" value="MatE"/>
    <property type="match status" value="2"/>
</dbReference>